<protein>
    <recommendedName>
        <fullName evidence="4">DUF2630 family protein</fullName>
    </recommendedName>
</protein>
<keyword evidence="3" id="KW-1185">Reference proteome</keyword>
<gene>
    <name evidence="2" type="ORF">BJ983_003249</name>
</gene>
<dbReference type="AlphaFoldDB" id="A0A7Y9J6C7"/>
<proteinExistence type="predicted"/>
<evidence type="ECO:0000313" key="2">
    <source>
        <dbReference type="EMBL" id="NYD37147.1"/>
    </source>
</evidence>
<sequence length="84" mass="9540">MADEPRTDAELARAIDENAEAEHALRSASHGGLDDADADRLRELQVERDRLFDLKRQRQAQRDAGEDPGEAHERDARTVEGYRQ</sequence>
<dbReference type="Pfam" id="PF10944">
    <property type="entry name" value="DUF2630"/>
    <property type="match status" value="1"/>
</dbReference>
<evidence type="ECO:0000313" key="3">
    <source>
        <dbReference type="Proteomes" id="UP000535890"/>
    </source>
</evidence>
<name>A0A7Y9J6C7_9PSEU</name>
<reference evidence="2 3" key="1">
    <citation type="submission" date="2020-07" db="EMBL/GenBank/DDBJ databases">
        <title>Sequencing the genomes of 1000 actinobacteria strains.</title>
        <authorList>
            <person name="Klenk H.-P."/>
        </authorList>
    </citation>
    <scope>NUCLEOTIDE SEQUENCE [LARGE SCALE GENOMIC DNA]</scope>
    <source>
        <strain evidence="2 3">DSM 45772</strain>
    </source>
</reference>
<evidence type="ECO:0008006" key="4">
    <source>
        <dbReference type="Google" id="ProtNLM"/>
    </source>
</evidence>
<organism evidence="2 3">
    <name type="scientific">Actinomycetospora corticicola</name>
    <dbReference type="NCBI Taxonomy" id="663602"/>
    <lineage>
        <taxon>Bacteria</taxon>
        <taxon>Bacillati</taxon>
        <taxon>Actinomycetota</taxon>
        <taxon>Actinomycetes</taxon>
        <taxon>Pseudonocardiales</taxon>
        <taxon>Pseudonocardiaceae</taxon>
        <taxon>Actinomycetospora</taxon>
    </lineage>
</organism>
<dbReference type="Proteomes" id="UP000535890">
    <property type="component" value="Unassembled WGS sequence"/>
</dbReference>
<comment type="caution">
    <text evidence="2">The sequence shown here is derived from an EMBL/GenBank/DDBJ whole genome shotgun (WGS) entry which is preliminary data.</text>
</comment>
<accession>A0A7Y9J6C7</accession>
<evidence type="ECO:0000256" key="1">
    <source>
        <dbReference type="SAM" id="MobiDB-lite"/>
    </source>
</evidence>
<feature type="region of interest" description="Disordered" evidence="1">
    <location>
        <begin position="49"/>
        <end position="84"/>
    </location>
</feature>
<dbReference type="InterPro" id="IPR020311">
    <property type="entry name" value="Uncharacterised_Rv0898c"/>
</dbReference>
<dbReference type="EMBL" id="JACCBN010000001">
    <property type="protein sequence ID" value="NYD37147.1"/>
    <property type="molecule type" value="Genomic_DNA"/>
</dbReference>
<dbReference type="RefSeq" id="WP_179794731.1">
    <property type="nucleotide sequence ID" value="NZ_BAABHP010000014.1"/>
</dbReference>